<dbReference type="AlphaFoldDB" id="A0A4D4IZ12"/>
<dbReference type="SUPFAM" id="SSF50494">
    <property type="entry name" value="Trypsin-like serine proteases"/>
    <property type="match status" value="1"/>
</dbReference>
<organism evidence="1 2">
    <name type="scientific">Gandjariella thermophila</name>
    <dbReference type="NCBI Taxonomy" id="1931992"/>
    <lineage>
        <taxon>Bacteria</taxon>
        <taxon>Bacillati</taxon>
        <taxon>Actinomycetota</taxon>
        <taxon>Actinomycetes</taxon>
        <taxon>Pseudonocardiales</taxon>
        <taxon>Pseudonocardiaceae</taxon>
        <taxon>Gandjariella</taxon>
    </lineage>
</organism>
<dbReference type="EMBL" id="BJFL01000003">
    <property type="protein sequence ID" value="GDY29491.1"/>
    <property type="molecule type" value="Genomic_DNA"/>
</dbReference>
<dbReference type="RefSeq" id="WP_137812642.1">
    <property type="nucleotide sequence ID" value="NZ_BJFL01000003.1"/>
</dbReference>
<name>A0A4D4IZ12_9PSEU</name>
<evidence type="ECO:0008006" key="3">
    <source>
        <dbReference type="Google" id="ProtNLM"/>
    </source>
</evidence>
<keyword evidence="2" id="KW-1185">Reference proteome</keyword>
<accession>A0A4D4IZ12</accession>
<sequence length="334" mass="34577">MTSPDETVRAAIRPVKKRVEDELLALPGVVAVDIGEQVTGGARTGRAAIVVTVLRKRHELDVPTEHLIPREVAGVPVDVVEDAVVLHRALLTEGFPPPAAQGAERHDVVIGGISAGPARSVLLVPPQAPRQGEYVIVGTLGALVTDRAGAGDVLALTTFHVACVDDAWQVGDEMLHPSRVDGGRCARDVVATLARAALSGSVDAAAVLLRPGRPYRPVITEVGPVAGTANPTLGTLVRKRGRATGLTVARVASLDATLSVDYGDGLGVRTLRDQVRVESAGGRFGDYGDSGAVLVDADNRIVGLYFAGNGSGSAGYANPIGKVLDQLDVDVLTC</sequence>
<evidence type="ECO:0000313" key="1">
    <source>
        <dbReference type="EMBL" id="GDY29491.1"/>
    </source>
</evidence>
<dbReference type="OrthoDB" id="1491548at2"/>
<protein>
    <recommendedName>
        <fullName evidence="3">Serine protease</fullName>
    </recommendedName>
</protein>
<reference evidence="2" key="1">
    <citation type="submission" date="2019-04" db="EMBL/GenBank/DDBJ databases">
        <title>Draft genome sequence of Pseudonocardiaceae bacterium SL3-2-4.</title>
        <authorList>
            <person name="Ningsih F."/>
            <person name="Yokota A."/>
            <person name="Sakai Y."/>
            <person name="Nanatani K."/>
            <person name="Yabe S."/>
            <person name="Oetari A."/>
            <person name="Sjamsuridzal W."/>
        </authorList>
    </citation>
    <scope>NUCLEOTIDE SEQUENCE [LARGE SCALE GENOMIC DNA]</scope>
    <source>
        <strain evidence="2">SL3-2-4</strain>
    </source>
</reference>
<dbReference type="InterPro" id="IPR043504">
    <property type="entry name" value="Peptidase_S1_PA_chymotrypsin"/>
</dbReference>
<dbReference type="Proteomes" id="UP000298860">
    <property type="component" value="Unassembled WGS sequence"/>
</dbReference>
<dbReference type="Gene3D" id="2.40.10.10">
    <property type="entry name" value="Trypsin-like serine proteases"/>
    <property type="match status" value="1"/>
</dbReference>
<proteinExistence type="predicted"/>
<dbReference type="InterPro" id="IPR009003">
    <property type="entry name" value="Peptidase_S1_PA"/>
</dbReference>
<evidence type="ECO:0000313" key="2">
    <source>
        <dbReference type="Proteomes" id="UP000298860"/>
    </source>
</evidence>
<comment type="caution">
    <text evidence="1">The sequence shown here is derived from an EMBL/GenBank/DDBJ whole genome shotgun (WGS) entry which is preliminary data.</text>
</comment>
<gene>
    <name evidence="1" type="ORF">GTS_11240</name>
</gene>